<feature type="transmembrane region" description="Helical" evidence="3">
    <location>
        <begin position="138"/>
        <end position="159"/>
    </location>
</feature>
<keyword evidence="6" id="KW-1185">Reference proteome</keyword>
<dbReference type="GeneID" id="63804208"/>
<dbReference type="GO" id="GO:0016020">
    <property type="term" value="C:membrane"/>
    <property type="evidence" value="ECO:0007669"/>
    <property type="project" value="UniProtKB-SubCell"/>
</dbReference>
<dbReference type="InterPro" id="IPR020846">
    <property type="entry name" value="MFS_dom"/>
</dbReference>
<feature type="transmembrane region" description="Helical" evidence="3">
    <location>
        <begin position="229"/>
        <end position="255"/>
    </location>
</feature>
<feature type="transmembrane region" description="Helical" evidence="3">
    <location>
        <begin position="275"/>
        <end position="294"/>
    </location>
</feature>
<dbReference type="PANTHER" id="PTHR11360">
    <property type="entry name" value="MONOCARBOXYLATE TRANSPORTER"/>
    <property type="match status" value="1"/>
</dbReference>
<dbReference type="Pfam" id="PF07690">
    <property type="entry name" value="MFS_1"/>
    <property type="match status" value="1"/>
</dbReference>
<dbReference type="PANTHER" id="PTHR11360:SF284">
    <property type="entry name" value="EG:103B4.3 PROTEIN-RELATED"/>
    <property type="match status" value="1"/>
</dbReference>
<dbReference type="Proteomes" id="UP000193922">
    <property type="component" value="Unassembled WGS sequence"/>
</dbReference>
<feature type="transmembrane region" description="Helical" evidence="3">
    <location>
        <begin position="39"/>
        <end position="59"/>
    </location>
</feature>
<feature type="transmembrane region" description="Helical" evidence="3">
    <location>
        <begin position="306"/>
        <end position="325"/>
    </location>
</feature>
<evidence type="ECO:0000313" key="6">
    <source>
        <dbReference type="Proteomes" id="UP000193922"/>
    </source>
</evidence>
<feature type="transmembrane region" description="Helical" evidence="3">
    <location>
        <begin position="197"/>
        <end position="217"/>
    </location>
</feature>
<keyword evidence="3" id="KW-0472">Membrane</keyword>
<dbReference type="SUPFAM" id="SSF103473">
    <property type="entry name" value="MFS general substrate transporter"/>
    <property type="match status" value="1"/>
</dbReference>
<evidence type="ECO:0000256" key="3">
    <source>
        <dbReference type="SAM" id="Phobius"/>
    </source>
</evidence>
<feature type="transmembrane region" description="Helical" evidence="3">
    <location>
        <begin position="365"/>
        <end position="385"/>
    </location>
</feature>
<sequence length="430" mass="45624">MPSTKSSTILSSEPIVEDCEENTQLPSGAIPAADTLRGWLVVAGAFIYFMMSIGCVNSYGVYNQEYQINEFPHVPSSTLAWIGTMQFGTIGFLAVGSGILVERFDARWVGGVGTIIAGTGLLAASACTTPTQLVVTQGIIFGIGGSGLVVVAMSLPLQWMDKYRPLAAGIAVAGSSIGGLWMSFATRAMVSRLGRQWALRITGLLLIAVCGAATPLMKRRIHVPPRDKIIDYTVLGNAKFVILFLFGIVGMAGYYLPYAYMPSFSVVVLHQEPSWGAVISAILNVGSFFGRIITGTLAGSIGSTNALLLSTFLAVLSILGLWLPFKNLAVLAVAAFLFGSSSGSIVSLVPVVTATLFGIKRLPSILGLILISYSFGMLLGSPVGGRLLDVYGHGTNYMPLLIYSGAVYAVGLVLFIILRWSMSNDIRQII</sequence>
<dbReference type="AlphaFoldDB" id="A0A1Y1WB29"/>
<dbReference type="PROSITE" id="PS50850">
    <property type="entry name" value="MFS"/>
    <property type="match status" value="1"/>
</dbReference>
<feature type="transmembrane region" description="Helical" evidence="3">
    <location>
        <begin position="166"/>
        <end position="185"/>
    </location>
</feature>
<keyword evidence="3" id="KW-0812">Transmembrane</keyword>
<comment type="caution">
    <text evidence="5">The sequence shown here is derived from an EMBL/GenBank/DDBJ whole genome shotgun (WGS) entry which is preliminary data.</text>
</comment>
<dbReference type="InterPro" id="IPR011701">
    <property type="entry name" value="MFS"/>
</dbReference>
<feature type="transmembrane region" description="Helical" evidence="3">
    <location>
        <begin position="79"/>
        <end position="101"/>
    </location>
</feature>
<reference evidence="5 6" key="1">
    <citation type="submission" date="2016-07" db="EMBL/GenBank/DDBJ databases">
        <title>Pervasive Adenine N6-methylation of Active Genes in Fungi.</title>
        <authorList>
            <consortium name="DOE Joint Genome Institute"/>
            <person name="Mondo S.J."/>
            <person name="Dannebaum R.O."/>
            <person name="Kuo R.C."/>
            <person name="Labutti K."/>
            <person name="Haridas S."/>
            <person name="Kuo A."/>
            <person name="Salamov A."/>
            <person name="Ahrendt S.R."/>
            <person name="Lipzen A."/>
            <person name="Sullivan W."/>
            <person name="Andreopoulos W.B."/>
            <person name="Clum A."/>
            <person name="Lindquist E."/>
            <person name="Daum C."/>
            <person name="Ramamoorthy G.K."/>
            <person name="Gryganskyi A."/>
            <person name="Culley D."/>
            <person name="Magnuson J.K."/>
            <person name="James T.Y."/>
            <person name="O'Malley M.A."/>
            <person name="Stajich J.E."/>
            <person name="Spatafora J.W."/>
            <person name="Visel A."/>
            <person name="Grigoriev I.V."/>
        </authorList>
    </citation>
    <scope>NUCLEOTIDE SEQUENCE [LARGE SCALE GENOMIC DNA]</scope>
    <source>
        <strain evidence="5 6">ATCC 12442</strain>
    </source>
</reference>
<evidence type="ECO:0000256" key="1">
    <source>
        <dbReference type="ARBA" id="ARBA00004141"/>
    </source>
</evidence>
<dbReference type="InterPro" id="IPR050327">
    <property type="entry name" value="Proton-linked_MCT"/>
</dbReference>
<keyword evidence="3" id="KW-1133">Transmembrane helix</keyword>
<proteinExistence type="inferred from homology"/>
<evidence type="ECO:0000259" key="4">
    <source>
        <dbReference type="PROSITE" id="PS50850"/>
    </source>
</evidence>
<comment type="subcellular location">
    <subcellularLocation>
        <location evidence="1">Membrane</location>
        <topology evidence="1">Multi-pass membrane protein</topology>
    </subcellularLocation>
</comment>
<dbReference type="GO" id="GO:0022857">
    <property type="term" value="F:transmembrane transporter activity"/>
    <property type="evidence" value="ECO:0007669"/>
    <property type="project" value="InterPro"/>
</dbReference>
<feature type="transmembrane region" description="Helical" evidence="3">
    <location>
        <begin position="331"/>
        <end position="358"/>
    </location>
</feature>
<feature type="domain" description="Major facilitator superfamily (MFS) profile" evidence="4">
    <location>
        <begin position="231"/>
        <end position="430"/>
    </location>
</feature>
<comment type="similarity">
    <text evidence="2">Belongs to the major facilitator superfamily. Monocarboxylate porter (TC 2.A.1.13) family.</text>
</comment>
<feature type="transmembrane region" description="Helical" evidence="3">
    <location>
        <begin position="397"/>
        <end position="418"/>
    </location>
</feature>
<dbReference type="RefSeq" id="XP_040744002.1">
    <property type="nucleotide sequence ID" value="XM_040887560.1"/>
</dbReference>
<protein>
    <submittedName>
        <fullName evidence="5">MFS general substrate transporter</fullName>
    </submittedName>
</protein>
<dbReference type="OrthoDB" id="2213137at2759"/>
<evidence type="ECO:0000256" key="2">
    <source>
        <dbReference type="ARBA" id="ARBA00006727"/>
    </source>
</evidence>
<accession>A0A1Y1WB29</accession>
<dbReference type="Gene3D" id="1.20.1250.20">
    <property type="entry name" value="MFS general substrate transporter like domains"/>
    <property type="match status" value="2"/>
</dbReference>
<dbReference type="EMBL" id="MCFD01000006">
    <property type="protein sequence ID" value="ORX70364.1"/>
    <property type="molecule type" value="Genomic_DNA"/>
</dbReference>
<evidence type="ECO:0000313" key="5">
    <source>
        <dbReference type="EMBL" id="ORX70364.1"/>
    </source>
</evidence>
<dbReference type="InterPro" id="IPR036259">
    <property type="entry name" value="MFS_trans_sf"/>
</dbReference>
<feature type="transmembrane region" description="Helical" evidence="3">
    <location>
        <begin position="108"/>
        <end position="126"/>
    </location>
</feature>
<name>A0A1Y1WB29_9FUNG</name>
<organism evidence="5 6">
    <name type="scientific">Linderina pennispora</name>
    <dbReference type="NCBI Taxonomy" id="61395"/>
    <lineage>
        <taxon>Eukaryota</taxon>
        <taxon>Fungi</taxon>
        <taxon>Fungi incertae sedis</taxon>
        <taxon>Zoopagomycota</taxon>
        <taxon>Kickxellomycotina</taxon>
        <taxon>Kickxellomycetes</taxon>
        <taxon>Kickxellales</taxon>
        <taxon>Kickxellaceae</taxon>
        <taxon>Linderina</taxon>
    </lineage>
</organism>
<gene>
    <name evidence="5" type="ORF">DL89DRAFT_267586</name>
</gene>